<keyword evidence="2" id="KW-1185">Reference proteome</keyword>
<gene>
    <name evidence="1" type="ORF">DHEL01_v209719</name>
</gene>
<sequence length="354" mass="40064">MNRMQETAVHPGKLPNLEIRLLKWPSNIILNLQPQNFGDVDCSSGRKSAIFGNRMSNIAPFIHSDGQLFDNGKDINITPSLTQIGPCMGPILDKLKQGDEAAHNHHKLGASRGTLGFDTKETAHERPIMGVVLSAERQARMNLTNGEIHRLIPCDRIIRFNVDTQSFLGAKLSKQALDWLIHDAKEVAKVFTQQKLGITFLHTTVPGREVFNIRYTNELPENTLANSFFPSDSSRDRRVLISPNAMYLAYRSGHSNKMRRIMRVILAHEFTHILGFRHWHAGSDPVERRSPSMLWPGTIDDNWDSIMCTPFHSRMDFSEEDVRTIREVYSAENGDTIDGCLIVDVDPHATRFLS</sequence>
<dbReference type="InParanoid" id="A0A2P5HNS9"/>
<evidence type="ECO:0000313" key="1">
    <source>
        <dbReference type="EMBL" id="POS71891.1"/>
    </source>
</evidence>
<dbReference type="GO" id="GO:0008237">
    <property type="term" value="F:metallopeptidase activity"/>
    <property type="evidence" value="ECO:0007669"/>
    <property type="project" value="InterPro"/>
</dbReference>
<accession>A0A2P5HNS9</accession>
<comment type="caution">
    <text evidence="1">The sequence shown here is derived from an EMBL/GenBank/DDBJ whole genome shotgun (WGS) entry which is preliminary data.</text>
</comment>
<dbReference type="SUPFAM" id="SSF55486">
    <property type="entry name" value="Metalloproteases ('zincins'), catalytic domain"/>
    <property type="match status" value="1"/>
</dbReference>
<reference evidence="1" key="1">
    <citation type="submission" date="2017-09" db="EMBL/GenBank/DDBJ databases">
        <title>Polyketide synthases of a Diaporthe helianthi virulent isolate.</title>
        <authorList>
            <person name="Baroncelli R."/>
        </authorList>
    </citation>
    <scope>NUCLEOTIDE SEQUENCE [LARGE SCALE GENOMIC DNA]</scope>
    <source>
        <strain evidence="1">7/96</strain>
    </source>
</reference>
<name>A0A2P5HNS9_DIAHE</name>
<dbReference type="OrthoDB" id="406838at2759"/>
<evidence type="ECO:0000313" key="2">
    <source>
        <dbReference type="Proteomes" id="UP000094444"/>
    </source>
</evidence>
<dbReference type="InterPro" id="IPR024079">
    <property type="entry name" value="MetalloPept_cat_dom_sf"/>
</dbReference>
<dbReference type="AlphaFoldDB" id="A0A2P5HNS9"/>
<proteinExistence type="predicted"/>
<dbReference type="EMBL" id="MAVT02001142">
    <property type="protein sequence ID" value="POS71891.1"/>
    <property type="molecule type" value="Genomic_DNA"/>
</dbReference>
<organism evidence="1 2">
    <name type="scientific">Diaporthe helianthi</name>
    <dbReference type="NCBI Taxonomy" id="158607"/>
    <lineage>
        <taxon>Eukaryota</taxon>
        <taxon>Fungi</taxon>
        <taxon>Dikarya</taxon>
        <taxon>Ascomycota</taxon>
        <taxon>Pezizomycotina</taxon>
        <taxon>Sordariomycetes</taxon>
        <taxon>Sordariomycetidae</taxon>
        <taxon>Diaporthales</taxon>
        <taxon>Diaporthaceae</taxon>
        <taxon>Diaporthe</taxon>
    </lineage>
</organism>
<protein>
    <recommendedName>
        <fullName evidence="3">Peptidase metallopeptidase domain-containing protein</fullName>
    </recommendedName>
</protein>
<dbReference type="Gene3D" id="3.40.390.10">
    <property type="entry name" value="Collagenase (Catalytic Domain)"/>
    <property type="match status" value="1"/>
</dbReference>
<evidence type="ECO:0008006" key="3">
    <source>
        <dbReference type="Google" id="ProtNLM"/>
    </source>
</evidence>
<dbReference type="Proteomes" id="UP000094444">
    <property type="component" value="Unassembled WGS sequence"/>
</dbReference>